<dbReference type="InterPro" id="IPR050664">
    <property type="entry name" value="Octanoyltrans_LipM/LipL"/>
</dbReference>
<dbReference type="PROSITE" id="PS51733">
    <property type="entry name" value="BPL_LPL_CATALYTIC"/>
    <property type="match status" value="1"/>
</dbReference>
<evidence type="ECO:0000313" key="4">
    <source>
        <dbReference type="Proteomes" id="UP000424752"/>
    </source>
</evidence>
<evidence type="ECO:0000313" key="5">
    <source>
        <dbReference type="Proteomes" id="UP000480164"/>
    </source>
</evidence>
<dbReference type="Proteomes" id="UP000424752">
    <property type="component" value="Chromosome"/>
</dbReference>
<protein>
    <submittedName>
        <fullName evidence="3">Lipoate--protein ligase family protein</fullName>
    </submittedName>
</protein>
<dbReference type="PANTHER" id="PTHR43679:SF2">
    <property type="entry name" value="OCTANOYL-[GCVH]:PROTEIN N-OCTANOYLTRANSFERASE"/>
    <property type="match status" value="1"/>
</dbReference>
<dbReference type="Pfam" id="PF21948">
    <property type="entry name" value="LplA-B_cat"/>
    <property type="match status" value="1"/>
</dbReference>
<dbReference type="RefSeq" id="WP_154751576.1">
    <property type="nucleotide sequence ID" value="NZ_CP046509.1"/>
</dbReference>
<keyword evidence="3" id="KW-0436">Ligase</keyword>
<evidence type="ECO:0000313" key="3">
    <source>
        <dbReference type="EMBL" id="QGU87155.1"/>
    </source>
</evidence>
<accession>A0A6L6GKN1</accession>
<dbReference type="SUPFAM" id="SSF55681">
    <property type="entry name" value="Class II aaRS and biotin synthetases"/>
    <property type="match status" value="1"/>
</dbReference>
<gene>
    <name evidence="2" type="ORF">GK011_05085</name>
    <name evidence="3" type="ORF">GN242_07995</name>
</gene>
<evidence type="ECO:0000259" key="1">
    <source>
        <dbReference type="PROSITE" id="PS51733"/>
    </source>
</evidence>
<dbReference type="Gene3D" id="3.30.930.10">
    <property type="entry name" value="Bira Bifunctional Protein, Domain 2"/>
    <property type="match status" value="1"/>
</dbReference>
<feature type="domain" description="BPL/LPL catalytic" evidence="1">
    <location>
        <begin position="40"/>
        <end position="249"/>
    </location>
</feature>
<reference evidence="2 5" key="1">
    <citation type="submission" date="2019-11" db="EMBL/GenBank/DDBJ databases">
        <title>Erwinia sp. nov., isolated from feces of birds in Tibet plateau of China.</title>
        <authorList>
            <person name="Ge Y."/>
        </authorList>
    </citation>
    <scope>NUCLEOTIDE SEQUENCE [LARGE SCALE GENOMIC DNA]</scope>
    <source>
        <strain evidence="2 5">J316</strain>
    </source>
</reference>
<dbReference type="AlphaFoldDB" id="A0A6I6EGX8"/>
<dbReference type="PANTHER" id="PTHR43679">
    <property type="entry name" value="OCTANOYLTRANSFERASE LIPM-RELATED"/>
    <property type="match status" value="1"/>
</dbReference>
<name>A0A6I6EGX8_9GAMM</name>
<sequence>MIIKVKTPVAGNGPFSLPHGRLLFCPDPAVAEDGLFTLAAAGRKVAQIWHGPQSLVVPSSYKRFSNLDKVRAQYAAAGCPVFLRKSGGGLVPQGPGIINLSLAWPIERTFGEAAEDVYRYLCGILSDALRSLGVVTGWQAVEGSFCDGRFNLACGEGRQARKIAGTAQYWRAIPGEADAPRRHVVLAHAVLLVDCDLTAAHRLANQFEAILGSGHCYQASKTVSVAQMLPAGSSGLCDEVIDALIARLQ</sequence>
<dbReference type="InterPro" id="IPR045864">
    <property type="entry name" value="aa-tRNA-synth_II/BPL/LPL"/>
</dbReference>
<accession>A0A6I6EGX8</accession>
<dbReference type="GO" id="GO:0016874">
    <property type="term" value="F:ligase activity"/>
    <property type="evidence" value="ECO:0007669"/>
    <property type="project" value="UniProtKB-KW"/>
</dbReference>
<evidence type="ECO:0000313" key="2">
    <source>
        <dbReference type="EMBL" id="MTD26321.1"/>
    </source>
</evidence>
<keyword evidence="5" id="KW-1185">Reference proteome</keyword>
<dbReference type="InterPro" id="IPR004143">
    <property type="entry name" value="BPL_LPL_catalytic"/>
</dbReference>
<dbReference type="KEGG" id="erwi:GN242_07995"/>
<dbReference type="Proteomes" id="UP000480164">
    <property type="component" value="Unassembled WGS sequence"/>
</dbReference>
<reference evidence="3 4" key="2">
    <citation type="submission" date="2019-12" db="EMBL/GenBank/DDBJ databases">
        <title>Erwinia sp. nov., isolated from droppings of birds in the Qinghai-Tiebt plateau of China.</title>
        <authorList>
            <person name="Ge Y."/>
        </authorList>
    </citation>
    <scope>NUCLEOTIDE SEQUENCE [LARGE SCALE GENOMIC DNA]</scope>
    <source>
        <strain evidence="3 4">J780</strain>
    </source>
</reference>
<dbReference type="EMBL" id="CP046509">
    <property type="protein sequence ID" value="QGU87155.1"/>
    <property type="molecule type" value="Genomic_DNA"/>
</dbReference>
<dbReference type="EMBL" id="WLZX01000001">
    <property type="protein sequence ID" value="MTD26321.1"/>
    <property type="molecule type" value="Genomic_DNA"/>
</dbReference>
<proteinExistence type="predicted"/>
<organism evidence="3 4">
    <name type="scientific">Erwinia sorbitola</name>
    <dbReference type="NCBI Taxonomy" id="2681984"/>
    <lineage>
        <taxon>Bacteria</taxon>
        <taxon>Pseudomonadati</taxon>
        <taxon>Pseudomonadota</taxon>
        <taxon>Gammaproteobacteria</taxon>
        <taxon>Enterobacterales</taxon>
        <taxon>Erwiniaceae</taxon>
        <taxon>Erwinia</taxon>
    </lineage>
</organism>